<keyword evidence="2" id="KW-1185">Reference proteome</keyword>
<evidence type="ECO:0000313" key="2">
    <source>
        <dbReference type="Proteomes" id="UP000001572"/>
    </source>
</evidence>
<sequence length="218" mass="24933">MSAFLGPIHHWLFNKIVLFEELETTTVNHLTSIYGDDAKQIGEAAEAHFGTYLPKLPLENLIDTNNIHGWLQNRIQIAETRQAATLKNMIERYGNEVVNHIQPLYISQGKSTGLGVAQGDLPLNAPALHKELNNYLLDGMPCDNVNSLTITEAEHLEWQTTRCLHRPYWDQVGMDSSIMYQLRFSWINAFIENANPNYTYEAQLLEGQDGYLQKIYKK</sequence>
<reference evidence="2" key="1">
    <citation type="journal article" date="2016" name="Genome Announc.">
        <title>Complete genome sequence of Alkaliphilus metalliredigens strain QYMF, an alkaliphilic and metal-reducing bacterium isolated from borax-contaminated leachate ponds.</title>
        <authorList>
            <person name="Hwang C."/>
            <person name="Copeland A."/>
            <person name="Lucas S."/>
            <person name="Lapidus A."/>
            <person name="Barry K."/>
            <person name="Detter J.C."/>
            <person name="Glavina Del Rio T."/>
            <person name="Hammon N."/>
            <person name="Israni S."/>
            <person name="Dalin E."/>
            <person name="Tice H."/>
            <person name="Pitluck S."/>
            <person name="Chertkov O."/>
            <person name="Brettin T."/>
            <person name="Bruce D."/>
            <person name="Han C."/>
            <person name="Schmutz J."/>
            <person name="Larimer F."/>
            <person name="Land M.L."/>
            <person name="Hauser L."/>
            <person name="Kyrpides N."/>
            <person name="Mikhailova N."/>
            <person name="Ye Q."/>
            <person name="Zhou J."/>
            <person name="Richardson P."/>
            <person name="Fields M.W."/>
        </authorList>
    </citation>
    <scope>NUCLEOTIDE SEQUENCE [LARGE SCALE GENOMIC DNA]</scope>
    <source>
        <strain evidence="2">QYMF</strain>
    </source>
</reference>
<name>A6TMZ4_ALKMQ</name>
<dbReference type="HOGENOM" id="CLU_111455_0_0_9"/>
<dbReference type="Proteomes" id="UP000001572">
    <property type="component" value="Chromosome"/>
</dbReference>
<proteinExistence type="predicted"/>
<protein>
    <submittedName>
        <fullName evidence="1">Uncharacterized protein</fullName>
    </submittedName>
</protein>
<dbReference type="AlphaFoldDB" id="A6TMZ4"/>
<dbReference type="STRING" id="293826.Amet_1362"/>
<dbReference type="RefSeq" id="WP_012062603.1">
    <property type="nucleotide sequence ID" value="NC_009633.1"/>
</dbReference>
<organism evidence="1 2">
    <name type="scientific">Alkaliphilus metalliredigens (strain QYMF)</name>
    <dbReference type="NCBI Taxonomy" id="293826"/>
    <lineage>
        <taxon>Bacteria</taxon>
        <taxon>Bacillati</taxon>
        <taxon>Bacillota</taxon>
        <taxon>Clostridia</taxon>
        <taxon>Peptostreptococcales</taxon>
        <taxon>Natronincolaceae</taxon>
        <taxon>Alkaliphilus</taxon>
    </lineage>
</organism>
<gene>
    <name evidence="1" type="ordered locus">Amet_1362</name>
</gene>
<dbReference type="OrthoDB" id="9777242at2"/>
<accession>A6TMZ4</accession>
<dbReference type="EMBL" id="CP000724">
    <property type="protein sequence ID" value="ABR47562.1"/>
    <property type="molecule type" value="Genomic_DNA"/>
</dbReference>
<dbReference type="eggNOG" id="ENOG50322UQ">
    <property type="taxonomic scope" value="Bacteria"/>
</dbReference>
<evidence type="ECO:0000313" key="1">
    <source>
        <dbReference type="EMBL" id="ABR47562.1"/>
    </source>
</evidence>
<dbReference type="KEGG" id="amt:Amet_1362"/>